<evidence type="ECO:0000313" key="3">
    <source>
        <dbReference type="Proteomes" id="UP000515498"/>
    </source>
</evidence>
<gene>
    <name evidence="2" type="ORF">HZU40_00685</name>
</gene>
<evidence type="ECO:0000313" key="2">
    <source>
        <dbReference type="EMBL" id="QNJ90005.1"/>
    </source>
</evidence>
<organism evidence="2 3">
    <name type="scientific">Mycolicibacterium fluoranthenivorans</name>
    <dbReference type="NCBI Taxonomy" id="258505"/>
    <lineage>
        <taxon>Bacteria</taxon>
        <taxon>Bacillati</taxon>
        <taxon>Actinomycetota</taxon>
        <taxon>Actinomycetes</taxon>
        <taxon>Mycobacteriales</taxon>
        <taxon>Mycobacteriaceae</taxon>
        <taxon>Mycolicibacterium</taxon>
    </lineage>
</organism>
<reference evidence="2 3" key="1">
    <citation type="submission" date="2020-07" db="EMBL/GenBank/DDBJ databases">
        <title>Draft genome sequence of four isobutane-metabolizing strains capable of cometabolically degrading diverse ether contaminants.</title>
        <authorList>
            <person name="Chen W."/>
            <person name="Faulkner N."/>
            <person name="Smith C."/>
            <person name="Hyman M."/>
        </authorList>
    </citation>
    <scope>NUCLEOTIDE SEQUENCE [LARGE SCALE GENOMIC DNA]</scope>
    <source>
        <strain evidence="2 3">2A</strain>
        <plasmid evidence="2 3">unnamed2</plasmid>
    </source>
</reference>
<proteinExistence type="predicted"/>
<keyword evidence="2" id="KW-0614">Plasmid</keyword>
<evidence type="ECO:0008006" key="4">
    <source>
        <dbReference type="Google" id="ProtNLM"/>
    </source>
</evidence>
<accession>A0A7G8P6N9</accession>
<geneLocation type="plasmid" evidence="2 3">
    <name>unnamed2</name>
</geneLocation>
<dbReference type="KEGG" id="mflu:HZU40_00685"/>
<dbReference type="EMBL" id="CP059893">
    <property type="protein sequence ID" value="QNJ90005.1"/>
    <property type="molecule type" value="Genomic_DNA"/>
</dbReference>
<name>A0A7G8P6N9_9MYCO</name>
<dbReference type="Proteomes" id="UP000515498">
    <property type="component" value="Plasmid unnamed2"/>
</dbReference>
<protein>
    <recommendedName>
        <fullName evidence="4">Transcriptional regulator</fullName>
    </recommendedName>
</protein>
<feature type="region of interest" description="Disordered" evidence="1">
    <location>
        <begin position="499"/>
        <end position="574"/>
    </location>
</feature>
<dbReference type="AlphaFoldDB" id="A0A7G8P6N9"/>
<sequence>MNPDAGSVDRHVVIVTAAGSFTVAGERLTGPVDGVDKLEKLIDWAHQRGGLQPLRDAGEDVDAEPARVWLVGGACDLLAGPAAAADVDLTEQIGQALAPLVTRGWELRARPTTALMLTRSQGAQRLSVEILAESRPWLAGGTASVTEDPAELGRRLRQWYAAVGTLPAASGAASAAVLSDAIMRGRAGRRGVVVSTPGVLPARMRPEVRIQPGWCASAAEVEQEFERCDELVWLAQQCPQLASAGMLTLGHGEPQVLDAAAAAAAVGESKRPFGLWHATLPPANDLTLPAMLPPPHPQMRADQPAPAWLTTEDLDGLAKDVRDGGAGLSAEQLAVDEAIVWPQQGRVLEAWATRLREARETFRDDSALQGLVESAAAEYLTALAEPDTWSAETWRHHFQPVWAAVIATHVRLRGRRAAMRISREYRTWPVYAHDADMIYTPGRDETTGTPIDLSDTHTRLGRMVIAGRAAITDKTILAVLLAESDTEVAQALTGALGVPDDYAAEPAPTAPDSDTPEPEAAVTDPAVDQAPSVDTTPAGDEVPAPSADEPQAEPAAKASRTRRSTGGAQIAAGGAPAAVLHTDGLWLTDGTRIEVAEPIVHVGQVAELAYTHHIGYQLTPKFAEPGQIWITEDACATFGIDVEAISRRDRAKSLRQLTEGIDFVTLAVNDGWSLGGAGEDPNAQRLGTWTRVYREDKRGVMIALIPGMGAGPDEMPILADDPAPAQIARRLQLLADALRFPWKINAGVTAVDLMLQTRTKTWSPQEWKEVVFAPSTTSPPFGIGDVESDFDWSRTPTTEEGQCRYVHAYDRGGSYVAGIAGLELPIGDPVHHADGAAFDAKTPGYWLAEIPETADWRIPYVLNPRGIQFTGPKWMATPTVERALALGYQPEILEAWTWPQHGRVLLGWYERFRDASSSLDTDDPDAQAARNQAKVIRTHGIGIIGSDEHLKGKTAYSPERRLHVLAKAKANIVYRLQQIGETTGQWPLAVATDTVLYASNDPDPVTAWPGGPESFGRGFGQYKPEGSALLAEHLEHLNGRDYRGKRDLIPAAEWRATLPTGADADRSR</sequence>
<evidence type="ECO:0000256" key="1">
    <source>
        <dbReference type="SAM" id="MobiDB-lite"/>
    </source>
</evidence>
<dbReference type="RefSeq" id="WP_187095156.1">
    <property type="nucleotide sequence ID" value="NZ_CP059893.1"/>
</dbReference>